<evidence type="ECO:0000313" key="3">
    <source>
        <dbReference type="RefSeq" id="XP_030379201.1"/>
    </source>
</evidence>
<sequence length="160" mass="17729">MAFKVCLSCIFASLLSVCVVAQPAARAVDLAYTEITPVTDATRYTALNPNVQLTAFTKVKHVKGNIVFSAGERITGDHLMFNHYDDKTFTKLTDIEVQMTYPASGNTGLTLTAIEIYVDLSADDANAYFIDGGIDQKYAKILLTCDQTRTFVYETFFYGY</sequence>
<dbReference type="Pfam" id="PF15868">
    <property type="entry name" value="MBF2"/>
    <property type="match status" value="1"/>
</dbReference>
<feature type="signal peptide" evidence="1">
    <location>
        <begin position="1"/>
        <end position="21"/>
    </location>
</feature>
<proteinExistence type="predicted"/>
<feature type="chain" id="PRO_5027047975" evidence="1">
    <location>
        <begin position="22"/>
        <end position="160"/>
    </location>
</feature>
<dbReference type="InterPro" id="IPR031734">
    <property type="entry name" value="MBF2"/>
</dbReference>
<evidence type="ECO:0000313" key="2">
    <source>
        <dbReference type="Proteomes" id="UP000504634"/>
    </source>
</evidence>
<accession>A0A6J2TRB7</accession>
<reference evidence="3" key="1">
    <citation type="submission" date="2025-08" db="UniProtKB">
        <authorList>
            <consortium name="RefSeq"/>
        </authorList>
    </citation>
    <scope>IDENTIFICATION</scope>
    <source>
        <strain evidence="3">11010-0011.00</strain>
        <tissue evidence="3">Whole body</tissue>
    </source>
</reference>
<keyword evidence="1" id="KW-0732">Signal</keyword>
<evidence type="ECO:0000256" key="1">
    <source>
        <dbReference type="SAM" id="SignalP"/>
    </source>
</evidence>
<protein>
    <submittedName>
        <fullName evidence="3">Uncharacterized protein LOC115627611</fullName>
    </submittedName>
</protein>
<keyword evidence="2" id="KW-1185">Reference proteome</keyword>
<dbReference type="RefSeq" id="XP_030379201.1">
    <property type="nucleotide sequence ID" value="XM_030523341.1"/>
</dbReference>
<dbReference type="GeneID" id="115627611"/>
<dbReference type="OrthoDB" id="7939642at2759"/>
<gene>
    <name evidence="3" type="primary">LOC115627611</name>
</gene>
<dbReference type="Proteomes" id="UP000504634">
    <property type="component" value="Unplaced"/>
</dbReference>
<name>A0A6J2TRB7_DROLE</name>
<organism evidence="2 3">
    <name type="scientific">Drosophila lebanonensis</name>
    <name type="common">Fruit fly</name>
    <name type="synonym">Scaptodrosophila lebanonensis</name>
    <dbReference type="NCBI Taxonomy" id="7225"/>
    <lineage>
        <taxon>Eukaryota</taxon>
        <taxon>Metazoa</taxon>
        <taxon>Ecdysozoa</taxon>
        <taxon>Arthropoda</taxon>
        <taxon>Hexapoda</taxon>
        <taxon>Insecta</taxon>
        <taxon>Pterygota</taxon>
        <taxon>Neoptera</taxon>
        <taxon>Endopterygota</taxon>
        <taxon>Diptera</taxon>
        <taxon>Brachycera</taxon>
        <taxon>Muscomorpha</taxon>
        <taxon>Ephydroidea</taxon>
        <taxon>Drosophilidae</taxon>
        <taxon>Scaptodrosophila</taxon>
    </lineage>
</organism>
<dbReference type="AlphaFoldDB" id="A0A6J2TRB7"/>